<dbReference type="PANTHER" id="PTHR11945:SF534">
    <property type="entry name" value="MYOCYTE-SPECIFIC ENHANCER FACTOR 2"/>
    <property type="match status" value="1"/>
</dbReference>
<evidence type="ECO:0000256" key="1">
    <source>
        <dbReference type="ARBA" id="ARBA00004123"/>
    </source>
</evidence>
<dbReference type="GO" id="GO:0000978">
    <property type="term" value="F:RNA polymerase II cis-regulatory region sequence-specific DNA binding"/>
    <property type="evidence" value="ECO:0007669"/>
    <property type="project" value="TreeGrafter"/>
</dbReference>
<feature type="compositionally biased region" description="Polar residues" evidence="6">
    <location>
        <begin position="334"/>
        <end position="344"/>
    </location>
</feature>
<evidence type="ECO:0000256" key="3">
    <source>
        <dbReference type="ARBA" id="ARBA00023125"/>
    </source>
</evidence>
<gene>
    <name evidence="8" type="ORF">EWB00_000544</name>
</gene>
<dbReference type="GO" id="GO:0030154">
    <property type="term" value="P:cell differentiation"/>
    <property type="evidence" value="ECO:0007669"/>
    <property type="project" value="TreeGrafter"/>
</dbReference>
<evidence type="ECO:0000256" key="5">
    <source>
        <dbReference type="ARBA" id="ARBA00023242"/>
    </source>
</evidence>
<keyword evidence="4" id="KW-0804">Transcription</keyword>
<reference evidence="8 9" key="1">
    <citation type="submission" date="2019-03" db="EMBL/GenBank/DDBJ databases">
        <title>An improved genome assembly of the fluke Schistosoma japonicum.</title>
        <authorList>
            <person name="Hu W."/>
            <person name="Luo F."/>
            <person name="Yin M."/>
            <person name="Mo X."/>
            <person name="Sun C."/>
            <person name="Wu Q."/>
            <person name="Zhu B."/>
            <person name="Xiang M."/>
            <person name="Wang J."/>
            <person name="Wang Y."/>
            <person name="Zhang T."/>
            <person name="Xu B."/>
            <person name="Zheng H."/>
            <person name="Feng Z."/>
        </authorList>
    </citation>
    <scope>NUCLEOTIDE SEQUENCE [LARGE SCALE GENOMIC DNA]</scope>
    <source>
        <strain evidence="8">HuSjv2</strain>
        <tissue evidence="8">Worms</tissue>
    </source>
</reference>
<dbReference type="Gene3D" id="3.40.1810.10">
    <property type="entry name" value="Transcription factor, MADS-box"/>
    <property type="match status" value="1"/>
</dbReference>
<dbReference type="InterPro" id="IPR036879">
    <property type="entry name" value="TF_MADSbox_sf"/>
</dbReference>
<dbReference type="PANTHER" id="PTHR11945">
    <property type="entry name" value="MADS BOX PROTEIN"/>
    <property type="match status" value="1"/>
</dbReference>
<comment type="subcellular location">
    <subcellularLocation>
        <location evidence="1">Nucleus</location>
    </subcellularLocation>
</comment>
<feature type="region of interest" description="Disordered" evidence="6">
    <location>
        <begin position="311"/>
        <end position="347"/>
    </location>
</feature>
<feature type="region of interest" description="Disordered" evidence="6">
    <location>
        <begin position="366"/>
        <end position="387"/>
    </location>
</feature>
<dbReference type="CDD" id="cd00265">
    <property type="entry name" value="MADS_MEF2_like"/>
    <property type="match status" value="1"/>
</dbReference>
<protein>
    <submittedName>
        <fullName evidence="8">Myocyte-specific enhancer factor 2C isoform 2</fullName>
    </submittedName>
</protein>
<proteinExistence type="predicted"/>
<evidence type="ECO:0000256" key="4">
    <source>
        <dbReference type="ARBA" id="ARBA00023163"/>
    </source>
</evidence>
<sequence length="814" mass="91378">MGRKKILIKKIADERNRQVTFTKRKLGLMKKAYELSILCDCEIALIVFTSSQKLFQYASSDMDKILLRYTEFNEPHESKTNRDIAELINRKEGKFSYLSDGDAVSDNNDPFFSNATDQLSEADTSVRTGTKTPITSSVSMALEFSGSIPDLPKHIPGITHSVTPERITDQHMNAAHALSSSMHFTTPVEREMKTENLIYRGEQDTNGILGESRVTELSRDIMLSDETSQSFNSNIRSGPRNNIPQIHFESQEFSSNNRGPYLIHPNMKSVASGDRLGPFRPENVQTIGNEVQDCFNNHLLSALSIGNQGTDNLSNRATSNAHLSPGSFSEPPSYATQRPSLNSSKRIKKPVFEPYDEYFYCKTSPNVESRSHSPTLSLKQNPLSPPTSYCDSHRLTHLLGSDLPHSKHIGATTWENNQTPVITDANRPNQSQLYNSSFNLPSVSNRQLLSSLRDRNISACSNLKRKDDSFNTNDAQNPSHILQTACDTLAMQKRFGHFPAIHESVPSLNSCKVQQQTQQLQNPPSILDDEMCISNLSPFHFMSNSLNDVISNNDSSLSSSNPQNLSDNNNNNNINRSSQFTHAAISNDCSNNNNTDNNNNVTVTNGVSLNQISLKTDHFIESIPSPELLLFLSSNNNNNGNNSNNDNILKINPSTANMTVTTIPALAHSSYDMQSYSSSKMCTRTNKSKMHFSDSFVQLPFSQSNNPCLELLSFDKPDESTSNSPVEFLSTPFKRRSYYVHNAFRSPYIPIRLNVRLRLIMSLSTYLHLQGHNTLFTCKYDLTTSVKCINNLFIDVILYTERLLQNIVYLFKLY</sequence>
<dbReference type="GO" id="GO:0046983">
    <property type="term" value="F:protein dimerization activity"/>
    <property type="evidence" value="ECO:0007669"/>
    <property type="project" value="InterPro"/>
</dbReference>
<organism evidence="8 9">
    <name type="scientific">Schistosoma japonicum</name>
    <name type="common">Blood fluke</name>
    <dbReference type="NCBI Taxonomy" id="6182"/>
    <lineage>
        <taxon>Eukaryota</taxon>
        <taxon>Metazoa</taxon>
        <taxon>Spiralia</taxon>
        <taxon>Lophotrochozoa</taxon>
        <taxon>Platyhelminthes</taxon>
        <taxon>Trematoda</taxon>
        <taxon>Digenea</taxon>
        <taxon>Strigeidida</taxon>
        <taxon>Schistosomatoidea</taxon>
        <taxon>Schistosomatidae</taxon>
        <taxon>Schistosoma</taxon>
    </lineage>
</organism>
<dbReference type="GO" id="GO:0005634">
    <property type="term" value="C:nucleus"/>
    <property type="evidence" value="ECO:0007669"/>
    <property type="project" value="UniProtKB-SubCell"/>
</dbReference>
<keyword evidence="9" id="KW-1185">Reference proteome</keyword>
<dbReference type="STRING" id="6182.A0A4Z2DJD4"/>
<dbReference type="PRINTS" id="PR00404">
    <property type="entry name" value="MADSDOMAIN"/>
</dbReference>
<name>A0A4Z2DJD4_SCHJA</name>
<dbReference type="GO" id="GO:0000981">
    <property type="term" value="F:DNA-binding transcription factor activity, RNA polymerase II-specific"/>
    <property type="evidence" value="ECO:0007669"/>
    <property type="project" value="TreeGrafter"/>
</dbReference>
<feature type="domain" description="MADS-box" evidence="7">
    <location>
        <begin position="1"/>
        <end position="61"/>
    </location>
</feature>
<feature type="region of interest" description="Disordered" evidence="6">
    <location>
        <begin position="553"/>
        <end position="576"/>
    </location>
</feature>
<dbReference type="Proteomes" id="UP000311919">
    <property type="component" value="Unassembled WGS sequence"/>
</dbReference>
<dbReference type="InterPro" id="IPR002100">
    <property type="entry name" value="TF_MADSbox"/>
</dbReference>
<dbReference type="PROSITE" id="PS50066">
    <property type="entry name" value="MADS_BOX_2"/>
    <property type="match status" value="1"/>
</dbReference>
<keyword evidence="3" id="KW-0238">DNA-binding</keyword>
<evidence type="ECO:0000256" key="2">
    <source>
        <dbReference type="ARBA" id="ARBA00023015"/>
    </source>
</evidence>
<evidence type="ECO:0000313" key="9">
    <source>
        <dbReference type="Proteomes" id="UP000311919"/>
    </source>
</evidence>
<dbReference type="AlphaFoldDB" id="A0A4Z2DJD4"/>
<feature type="compositionally biased region" description="Polar residues" evidence="6">
    <location>
        <begin position="311"/>
        <end position="322"/>
    </location>
</feature>
<dbReference type="GO" id="GO:0045944">
    <property type="term" value="P:positive regulation of transcription by RNA polymerase II"/>
    <property type="evidence" value="ECO:0007669"/>
    <property type="project" value="InterPro"/>
</dbReference>
<dbReference type="FunFam" id="3.40.1810.10:FF:000001">
    <property type="entry name" value="Myocyte-specific enhancer factor 2A homolog"/>
    <property type="match status" value="1"/>
</dbReference>
<dbReference type="OrthoDB" id="1898716at2759"/>
<dbReference type="PROSITE" id="PS00350">
    <property type="entry name" value="MADS_BOX_1"/>
    <property type="match status" value="1"/>
</dbReference>
<dbReference type="SUPFAM" id="SSF55455">
    <property type="entry name" value="SRF-like"/>
    <property type="match status" value="1"/>
</dbReference>
<dbReference type="SMART" id="SM00432">
    <property type="entry name" value="MADS"/>
    <property type="match status" value="1"/>
</dbReference>
<keyword evidence="2" id="KW-0805">Transcription regulation</keyword>
<evidence type="ECO:0000256" key="6">
    <source>
        <dbReference type="SAM" id="MobiDB-lite"/>
    </source>
</evidence>
<keyword evidence="5" id="KW-0539">Nucleus</keyword>
<evidence type="ECO:0000259" key="7">
    <source>
        <dbReference type="PROSITE" id="PS50066"/>
    </source>
</evidence>
<dbReference type="InterPro" id="IPR033896">
    <property type="entry name" value="MEF2-like_N"/>
</dbReference>
<dbReference type="EMBL" id="SKCS01000120">
    <property type="protein sequence ID" value="TNN16330.1"/>
    <property type="molecule type" value="Genomic_DNA"/>
</dbReference>
<comment type="caution">
    <text evidence="8">The sequence shown here is derived from an EMBL/GenBank/DDBJ whole genome shotgun (WGS) entry which is preliminary data.</text>
</comment>
<accession>A0A4Z2DJD4</accession>
<dbReference type="Pfam" id="PF00319">
    <property type="entry name" value="SRF-TF"/>
    <property type="match status" value="1"/>
</dbReference>
<evidence type="ECO:0000313" key="8">
    <source>
        <dbReference type="EMBL" id="TNN16330.1"/>
    </source>
</evidence>